<dbReference type="SMART" id="SM00028">
    <property type="entry name" value="TPR"/>
    <property type="match status" value="1"/>
</dbReference>
<dbReference type="SUPFAM" id="SSF48452">
    <property type="entry name" value="TPR-like"/>
    <property type="match status" value="1"/>
</dbReference>
<dbReference type="InterPro" id="IPR011990">
    <property type="entry name" value="TPR-like_helical_dom_sf"/>
</dbReference>
<dbReference type="PROSITE" id="PS50005">
    <property type="entry name" value="TPR"/>
    <property type="match status" value="1"/>
</dbReference>
<dbReference type="AlphaFoldDB" id="A0A383DLP3"/>
<feature type="non-terminal residue" evidence="1">
    <location>
        <position position="119"/>
    </location>
</feature>
<evidence type="ECO:0000313" key="1">
    <source>
        <dbReference type="EMBL" id="SVE44778.1"/>
    </source>
</evidence>
<reference evidence="1" key="1">
    <citation type="submission" date="2018-05" db="EMBL/GenBank/DDBJ databases">
        <authorList>
            <person name="Lanie J.A."/>
            <person name="Ng W.-L."/>
            <person name="Kazmierczak K.M."/>
            <person name="Andrzejewski T.M."/>
            <person name="Davidsen T.M."/>
            <person name="Wayne K.J."/>
            <person name="Tettelin H."/>
            <person name="Glass J.I."/>
            <person name="Rusch D."/>
            <person name="Podicherti R."/>
            <person name="Tsui H.-C.T."/>
            <person name="Winkler M.E."/>
        </authorList>
    </citation>
    <scope>NUCLEOTIDE SEQUENCE</scope>
</reference>
<proteinExistence type="predicted"/>
<accession>A0A383DLP3</accession>
<protein>
    <submittedName>
        <fullName evidence="1">Uncharacterized protein</fullName>
    </submittedName>
</protein>
<dbReference type="EMBL" id="UINC01217954">
    <property type="protein sequence ID" value="SVE44778.1"/>
    <property type="molecule type" value="Genomic_DNA"/>
</dbReference>
<dbReference type="InterPro" id="IPR019734">
    <property type="entry name" value="TPR_rpt"/>
</dbReference>
<dbReference type="Gene3D" id="1.25.40.10">
    <property type="entry name" value="Tetratricopeptide repeat domain"/>
    <property type="match status" value="1"/>
</dbReference>
<sequence length="119" mass="13648">MKPHIKKKPTKFEVDKLVELHTRQDFISLEKYCRSLLEEYPNHHEVQNWFGVALAGQELYEESLNVFFKALADTDKNLAKAKTLNNAGVSFIKLDDPSSAIIYLNKAIQEDPNNVSAHF</sequence>
<gene>
    <name evidence="1" type="ORF">METZ01_LOCUS497632</name>
</gene>
<name>A0A383DLP3_9ZZZZ</name>
<organism evidence="1">
    <name type="scientific">marine metagenome</name>
    <dbReference type="NCBI Taxonomy" id="408172"/>
    <lineage>
        <taxon>unclassified sequences</taxon>
        <taxon>metagenomes</taxon>
        <taxon>ecological metagenomes</taxon>
    </lineage>
</organism>